<dbReference type="InterPro" id="IPR029058">
    <property type="entry name" value="AB_hydrolase_fold"/>
</dbReference>
<proteinExistence type="predicted"/>
<keyword evidence="1" id="KW-0378">Hydrolase</keyword>
<evidence type="ECO:0000259" key="2">
    <source>
        <dbReference type="Pfam" id="PF07859"/>
    </source>
</evidence>
<dbReference type="SUPFAM" id="SSF53474">
    <property type="entry name" value="alpha/beta-Hydrolases"/>
    <property type="match status" value="1"/>
</dbReference>
<dbReference type="Pfam" id="PF07859">
    <property type="entry name" value="Abhydrolase_3"/>
    <property type="match status" value="1"/>
</dbReference>
<feature type="domain" description="Alpha/beta hydrolase fold-3" evidence="2">
    <location>
        <begin position="76"/>
        <end position="158"/>
    </location>
</feature>
<dbReference type="PANTHER" id="PTHR48081:SF33">
    <property type="entry name" value="KYNURENINE FORMAMIDASE"/>
    <property type="match status" value="1"/>
</dbReference>
<dbReference type="InterPro" id="IPR013094">
    <property type="entry name" value="AB_hydrolase_3"/>
</dbReference>
<evidence type="ECO:0000313" key="4">
    <source>
        <dbReference type="Proteomes" id="UP001244552"/>
    </source>
</evidence>
<gene>
    <name evidence="3" type="ORF">QO018_000435</name>
</gene>
<dbReference type="RefSeq" id="WP_209977588.1">
    <property type="nucleotide sequence ID" value="NZ_JAGINO010000001.1"/>
</dbReference>
<accession>A0ABU0MDZ7</accession>
<dbReference type="PANTHER" id="PTHR48081">
    <property type="entry name" value="AB HYDROLASE SUPERFAMILY PROTEIN C4A8.06C"/>
    <property type="match status" value="1"/>
</dbReference>
<dbReference type="InterPro" id="IPR050300">
    <property type="entry name" value="GDXG_lipolytic_enzyme"/>
</dbReference>
<name>A0ABU0MDZ7_9PROT</name>
<comment type="caution">
    <text evidence="3">The sequence shown here is derived from an EMBL/GenBank/DDBJ whole genome shotgun (WGS) entry which is preliminary data.</text>
</comment>
<dbReference type="Gene3D" id="3.40.50.1820">
    <property type="entry name" value="alpha/beta hydrolase"/>
    <property type="match status" value="1"/>
</dbReference>
<evidence type="ECO:0000313" key="3">
    <source>
        <dbReference type="EMBL" id="MDQ0531603.1"/>
    </source>
</evidence>
<dbReference type="EMBL" id="JAUSVU010000001">
    <property type="protein sequence ID" value="MDQ0531603.1"/>
    <property type="molecule type" value="Genomic_DNA"/>
</dbReference>
<sequence length="278" mass="29485">MPPILQPAITDWDDAYANTAHIEGGNAFPAKWAEQAAAFRAAMSAAGRLQADRRYGEAARERYDLFLPEGEAAGTVVFVHGGYWMAFDKAGWSHLAAGALARGWRVAMPSYTLCPDNRIAGITRQIGRAVTAIAEAAPGPLRLTGHSAGGHLVSRMVCAGGPLAPAVRERIGPVLSISGLHDLRPLLNTRMNGTLGLDEAEAEAESPALSRPLPGAAVTCWVGGRERPEFIRQTDLLANVWRGLGAATAAFHAPGRHHFDVIDDLMDPASDLMAALLA</sequence>
<keyword evidence="4" id="KW-1185">Reference proteome</keyword>
<protein>
    <submittedName>
        <fullName evidence="3">Acetyl esterase/lipase</fullName>
    </submittedName>
</protein>
<dbReference type="Proteomes" id="UP001244552">
    <property type="component" value="Unassembled WGS sequence"/>
</dbReference>
<reference evidence="3 4" key="1">
    <citation type="submission" date="2023-07" db="EMBL/GenBank/DDBJ databases">
        <title>Genomic Encyclopedia of Type Strains, Phase IV (KMG-IV): sequencing the most valuable type-strain genomes for metagenomic binning, comparative biology and taxonomic classification.</title>
        <authorList>
            <person name="Goeker M."/>
        </authorList>
    </citation>
    <scope>NUCLEOTIDE SEQUENCE [LARGE SCALE GENOMIC DNA]</scope>
    <source>
        <strain evidence="3 4">DSM 19922</strain>
    </source>
</reference>
<organism evidence="3 4">
    <name type="scientific">Azospirillum picis</name>
    <dbReference type="NCBI Taxonomy" id="488438"/>
    <lineage>
        <taxon>Bacteria</taxon>
        <taxon>Pseudomonadati</taxon>
        <taxon>Pseudomonadota</taxon>
        <taxon>Alphaproteobacteria</taxon>
        <taxon>Rhodospirillales</taxon>
        <taxon>Azospirillaceae</taxon>
        <taxon>Azospirillum</taxon>
    </lineage>
</organism>
<evidence type="ECO:0000256" key="1">
    <source>
        <dbReference type="ARBA" id="ARBA00022801"/>
    </source>
</evidence>